<organism evidence="2 3">
    <name type="scientific">Besnoitia besnoiti</name>
    <name type="common">Apicomplexan protozoan</name>
    <dbReference type="NCBI Taxonomy" id="94643"/>
    <lineage>
        <taxon>Eukaryota</taxon>
        <taxon>Sar</taxon>
        <taxon>Alveolata</taxon>
        <taxon>Apicomplexa</taxon>
        <taxon>Conoidasida</taxon>
        <taxon>Coccidia</taxon>
        <taxon>Eucoccidiorida</taxon>
        <taxon>Eimeriorina</taxon>
        <taxon>Sarcocystidae</taxon>
        <taxon>Besnoitia</taxon>
    </lineage>
</organism>
<dbReference type="AlphaFoldDB" id="A0A2A9ML56"/>
<evidence type="ECO:0000313" key="2">
    <source>
        <dbReference type="EMBL" id="PFH37974.1"/>
    </source>
</evidence>
<keyword evidence="3" id="KW-1185">Reference proteome</keyword>
<comment type="caution">
    <text evidence="2">The sequence shown here is derived from an EMBL/GenBank/DDBJ whole genome shotgun (WGS) entry which is preliminary data.</text>
</comment>
<protein>
    <submittedName>
        <fullName evidence="2">Uncharacterized protein</fullName>
    </submittedName>
</protein>
<evidence type="ECO:0000256" key="1">
    <source>
        <dbReference type="SAM" id="MobiDB-lite"/>
    </source>
</evidence>
<dbReference type="VEuPathDB" id="ToxoDB:BESB_003150"/>
<feature type="region of interest" description="Disordered" evidence="1">
    <location>
        <begin position="622"/>
        <end position="703"/>
    </location>
</feature>
<feature type="region of interest" description="Disordered" evidence="1">
    <location>
        <begin position="873"/>
        <end position="901"/>
    </location>
</feature>
<dbReference type="KEGG" id="bbes:BESB_003150"/>
<dbReference type="RefSeq" id="XP_029221983.1">
    <property type="nucleotide sequence ID" value="XM_029359070.1"/>
</dbReference>
<feature type="compositionally biased region" description="Basic and acidic residues" evidence="1">
    <location>
        <begin position="656"/>
        <end position="669"/>
    </location>
</feature>
<sequence>MERLDQAVLGRLVSFLFVNEVANLRLLSKRLNESLFTVGAFRVLMRLPPAMIFPAGWGQEILDDLHRRNDRNQEYEKEADSSAPHAYGLTRRSECLSSVNSSEHPLSFNFLETFVSLAPPLPQLHHLTLHIPESVRTVPRSWLRTYHKLLCVAAPSLESLVLVELFSARLGDKLTEGEWPPFGRLNSVEDAGSGSEAAGEEPESPGHPHETDASSLRSEVSSSSSSPGLDPASSSSGAAACPAKYTLRSFSESETGAADAQERPDEPRPEESLPQPPPAPEDEVLPLCVFPRLRSLTVRNRGEWSGDPPQPCPFTYLFLGGLPPSSSESSASPSSAVVSAHAQVQPFPVLKEVHFFEMTSRGLEILEQFLVKHNVTSVQHLGFGAWHTCTVANFLLFLASQNSGGRRLFCNLMSLEVNGAGFIWTPDEFWYFYAGPRHSFTQIWRDYCVQHRAEFQNRDEGQRRAVDFRGYSWIECADSWLTDLDNGQAQGDNGGVRHGGGPATSQLELVDSQVDREWESDMDEVDDGLLTDDFDDDPDAANYIRLMKRLPRIRRVLLSGFVGIFVSEAADDPVRFFDGIFPQAVVDVQGALVISTSLLVEIAAEAAPHTDWPSRLSSFLSRKQARRARPRGQPAEATVSIETPSSQDDGGFVAADEDHAGDAEPRDASAEAPPSIEDAARGGDAADQDSDSDGGSEGEPMGRLAWAANDGAGLSERGRADVRRWLASGLVEDLYIYFDPTESESVHLDISAFHRMCVAAYFPYLGLEHPVGGREAGQDWGLPFLTVRHQVEWGSQYVQDFLDIATTFRHAILSLDHLFWIDRDDGDESESPRESSQQSDKNHVAEAASIVGHPRESASLQEASDAGVADAVYGESGNTRDSGDPVEIPGSSARSRSSVTVAGTRENATFPSLPSGGSPNALSAVVGTRQLEQECASAAPQDQAGEPVVAADSRHGAVEALEREAKKEDGNEADEPAVRLASFEALIPNVVGLLLPLYWTHGGQWPAGDVTQIAEAYKDQARVLCIKNAVPSMGGDATEADPLSLMARDFEIVARICRDMLRVIDYRVYTPYSWREELGLYDESLVPSFLREFLDQHQEFYLAKQLDAPPMAHKCIAAVGREALCQLRVFIWIRREVS</sequence>
<reference evidence="2 3" key="1">
    <citation type="submission" date="2017-09" db="EMBL/GenBank/DDBJ databases">
        <title>Genome sequencing of Besnoitia besnoiti strain Bb-Ger1.</title>
        <authorList>
            <person name="Schares G."/>
            <person name="Venepally P."/>
            <person name="Lorenzi H.A."/>
        </authorList>
    </citation>
    <scope>NUCLEOTIDE SEQUENCE [LARGE SCALE GENOMIC DNA]</scope>
    <source>
        <strain evidence="2 3">Bb-Ger1</strain>
    </source>
</reference>
<dbReference type="Proteomes" id="UP000224006">
    <property type="component" value="Chromosome I"/>
</dbReference>
<feature type="compositionally biased region" description="Low complexity" evidence="1">
    <location>
        <begin position="890"/>
        <end position="901"/>
    </location>
</feature>
<gene>
    <name evidence="2" type="ORF">BESB_003150</name>
</gene>
<dbReference type="OrthoDB" id="332961at2759"/>
<feature type="compositionally biased region" description="Basic and acidic residues" evidence="1">
    <location>
        <begin position="260"/>
        <end position="271"/>
    </location>
</feature>
<feature type="region of interest" description="Disordered" evidence="1">
    <location>
        <begin position="177"/>
        <end position="283"/>
    </location>
</feature>
<evidence type="ECO:0000313" key="3">
    <source>
        <dbReference type="Proteomes" id="UP000224006"/>
    </source>
</evidence>
<dbReference type="GeneID" id="40305378"/>
<feature type="compositionally biased region" description="Acidic residues" evidence="1">
    <location>
        <begin position="686"/>
        <end position="696"/>
    </location>
</feature>
<feature type="compositionally biased region" description="Low complexity" evidence="1">
    <location>
        <begin position="213"/>
        <end position="240"/>
    </location>
</feature>
<proteinExistence type="predicted"/>
<accession>A0A2A9ML56</accession>
<dbReference type="EMBL" id="NWUJ01000001">
    <property type="protein sequence ID" value="PFH37974.1"/>
    <property type="molecule type" value="Genomic_DNA"/>
</dbReference>
<name>A0A2A9ML56_BESBE</name>